<name>A0ABU9U2N9_9GAMM</name>
<evidence type="ECO:0000256" key="1">
    <source>
        <dbReference type="ARBA" id="ARBA00034120"/>
    </source>
</evidence>
<keyword evidence="2" id="KW-0808">Transferase</keyword>
<dbReference type="InterPro" id="IPR043502">
    <property type="entry name" value="DNA/RNA_pol_sf"/>
</dbReference>
<dbReference type="EMBL" id="JBBMQU010000017">
    <property type="protein sequence ID" value="MEM5551289.1"/>
    <property type="molecule type" value="Genomic_DNA"/>
</dbReference>
<keyword evidence="2" id="KW-0548">Nucleotidyltransferase</keyword>
<proteinExistence type="inferred from homology"/>
<keyword evidence="3" id="KW-1185">Reference proteome</keyword>
<reference evidence="2 3" key="1">
    <citation type="submission" date="2024-03" db="EMBL/GenBank/DDBJ databases">
        <title>Community enrichment and isolation of bacterial strains for fucoidan degradation.</title>
        <authorList>
            <person name="Sichert A."/>
        </authorList>
    </citation>
    <scope>NUCLEOTIDE SEQUENCE [LARGE SCALE GENOMIC DNA]</scope>
    <source>
        <strain evidence="2 3">AS81</strain>
    </source>
</reference>
<evidence type="ECO:0000313" key="2">
    <source>
        <dbReference type="EMBL" id="MEM5551289.1"/>
    </source>
</evidence>
<dbReference type="PANTHER" id="PTHR34047">
    <property type="entry name" value="NUCLEAR INTRON MATURASE 1, MITOCHONDRIAL-RELATED"/>
    <property type="match status" value="1"/>
</dbReference>
<sequence>MNLNSHRSPCCDSDEQRSAVNNTSNEYNQTDHDLMARVLSNHNIGVAWQHVKRNKGAAGIDNMSIEEFNHFAKLHWLGIKQQLLNGTYQPLPVKRVMIPKPDGGERMLGIPAVIDRVIQQAIAQVISPYFE</sequence>
<protein>
    <submittedName>
        <fullName evidence="2">Group II intron reverse transcriptase/maturase</fullName>
    </submittedName>
</protein>
<organism evidence="2 3">
    <name type="scientific">Pseudoalteromonas neustonica</name>
    <dbReference type="NCBI Taxonomy" id="1840331"/>
    <lineage>
        <taxon>Bacteria</taxon>
        <taxon>Pseudomonadati</taxon>
        <taxon>Pseudomonadota</taxon>
        <taxon>Gammaproteobacteria</taxon>
        <taxon>Alteromonadales</taxon>
        <taxon>Pseudoalteromonadaceae</taxon>
        <taxon>Pseudoalteromonas</taxon>
    </lineage>
</organism>
<dbReference type="SUPFAM" id="SSF56672">
    <property type="entry name" value="DNA/RNA polymerases"/>
    <property type="match status" value="1"/>
</dbReference>
<dbReference type="PANTHER" id="PTHR34047:SF8">
    <property type="entry name" value="PROTEIN YKFC"/>
    <property type="match status" value="1"/>
</dbReference>
<comment type="similarity">
    <text evidence="1">Belongs to the bacterial reverse transcriptase family.</text>
</comment>
<evidence type="ECO:0000313" key="3">
    <source>
        <dbReference type="Proteomes" id="UP001388366"/>
    </source>
</evidence>
<keyword evidence="2" id="KW-0695">RNA-directed DNA polymerase</keyword>
<dbReference type="Proteomes" id="UP001388366">
    <property type="component" value="Unassembled WGS sequence"/>
</dbReference>
<feature type="non-terminal residue" evidence="2">
    <location>
        <position position="131"/>
    </location>
</feature>
<gene>
    <name evidence="2" type="ORF">WNY63_11175</name>
</gene>
<accession>A0ABU9U2N9</accession>
<comment type="caution">
    <text evidence="2">The sequence shown here is derived from an EMBL/GenBank/DDBJ whole genome shotgun (WGS) entry which is preliminary data.</text>
</comment>
<dbReference type="InterPro" id="IPR051083">
    <property type="entry name" value="GrpII_Intron_Splice-Mob/Def"/>
</dbReference>
<dbReference type="GO" id="GO:0003964">
    <property type="term" value="F:RNA-directed DNA polymerase activity"/>
    <property type="evidence" value="ECO:0007669"/>
    <property type="project" value="UniProtKB-KW"/>
</dbReference>